<dbReference type="EMBL" id="LN868939">
    <property type="protein sequence ID" value="CRY81853.1"/>
    <property type="molecule type" value="Genomic_DNA"/>
</dbReference>
<name>A0A0H5P2T2_NOCFR</name>
<protein>
    <submittedName>
        <fullName evidence="3">Molybdopterin-guanine dinucleotide biosynthesis protein MobA</fullName>
    </submittedName>
</protein>
<proteinExistence type="predicted"/>
<dbReference type="Pfam" id="PF12804">
    <property type="entry name" value="NTP_transf_3"/>
    <property type="match status" value="1"/>
</dbReference>
<keyword evidence="1" id="KW-0812">Transmembrane</keyword>
<evidence type="ECO:0000256" key="1">
    <source>
        <dbReference type="SAM" id="Phobius"/>
    </source>
</evidence>
<evidence type="ECO:0000313" key="4">
    <source>
        <dbReference type="Proteomes" id="UP000057820"/>
    </source>
</evidence>
<sequence length="215" mass="22009">MLRRVGPTPFRRPCVTHKQRSVITVTGMAVSRVGIVLAAGAGTRYGRPKALAEGGAWLRSAIAALHGGGCERVVVVLGATGPHPHALDLPPEATPVWAPDWARGLSASLRAGLRAAAGGDYAVIMPVDTPDVGAAVVARVVEAALHAPSGLARAVFAGTPGHPVVMEHKHWAGALAMATADRGAGTYTASRSDMVCVTCDDLATGVDHDFPATAH</sequence>
<dbReference type="Gene3D" id="3.90.550.10">
    <property type="entry name" value="Spore Coat Polysaccharide Biosynthesis Protein SpsA, Chain A"/>
    <property type="match status" value="1"/>
</dbReference>
<dbReference type="Proteomes" id="UP000057820">
    <property type="component" value="Plasmid 2"/>
</dbReference>
<dbReference type="PANTHER" id="PTHR43777:SF1">
    <property type="entry name" value="MOLYBDENUM COFACTOR CYTIDYLYLTRANSFERASE"/>
    <property type="match status" value="1"/>
</dbReference>
<feature type="transmembrane region" description="Helical" evidence="1">
    <location>
        <begin position="21"/>
        <end position="41"/>
    </location>
</feature>
<dbReference type="KEGG" id="nfr:ERS450000_04636"/>
<dbReference type="InterPro" id="IPR029044">
    <property type="entry name" value="Nucleotide-diphossugar_trans"/>
</dbReference>
<dbReference type="AlphaFoldDB" id="A0A0H5P2T2"/>
<dbReference type="CDD" id="cd04182">
    <property type="entry name" value="GT_2_like_f"/>
    <property type="match status" value="1"/>
</dbReference>
<dbReference type="InterPro" id="IPR025877">
    <property type="entry name" value="MobA-like_NTP_Trfase"/>
</dbReference>
<reference evidence="4" key="1">
    <citation type="submission" date="2015-03" db="EMBL/GenBank/DDBJ databases">
        <authorList>
            <consortium name="Pathogen Informatics"/>
        </authorList>
    </citation>
    <scope>NUCLEOTIDE SEQUENCE [LARGE SCALE GENOMIC DNA]</scope>
    <source>
        <strain evidence="4">NCTC11134</strain>
        <plasmid evidence="4">2</plasmid>
    </source>
</reference>
<geneLocation type="plasmid" evidence="3">
    <name>2</name>
</geneLocation>
<keyword evidence="3" id="KW-0614">Plasmid</keyword>
<gene>
    <name evidence="3" type="ORF">ERS450000_04636</name>
</gene>
<dbReference type="SUPFAM" id="SSF53448">
    <property type="entry name" value="Nucleotide-diphospho-sugar transferases"/>
    <property type="match status" value="1"/>
</dbReference>
<evidence type="ECO:0000259" key="2">
    <source>
        <dbReference type="Pfam" id="PF12804"/>
    </source>
</evidence>
<keyword evidence="1" id="KW-0472">Membrane</keyword>
<evidence type="ECO:0000313" key="3">
    <source>
        <dbReference type="EMBL" id="CRY81853.1"/>
    </source>
</evidence>
<keyword evidence="1" id="KW-1133">Transmembrane helix</keyword>
<dbReference type="GO" id="GO:0016779">
    <property type="term" value="F:nucleotidyltransferase activity"/>
    <property type="evidence" value="ECO:0007669"/>
    <property type="project" value="UniProtKB-ARBA"/>
</dbReference>
<organism evidence="3 4">
    <name type="scientific">Nocardia farcinica</name>
    <dbReference type="NCBI Taxonomy" id="37329"/>
    <lineage>
        <taxon>Bacteria</taxon>
        <taxon>Bacillati</taxon>
        <taxon>Actinomycetota</taxon>
        <taxon>Actinomycetes</taxon>
        <taxon>Mycobacteriales</taxon>
        <taxon>Nocardiaceae</taxon>
        <taxon>Nocardia</taxon>
    </lineage>
</organism>
<accession>A0A0H5P2T2</accession>
<dbReference type="PANTHER" id="PTHR43777">
    <property type="entry name" value="MOLYBDENUM COFACTOR CYTIDYLYLTRANSFERASE"/>
    <property type="match status" value="1"/>
</dbReference>
<feature type="domain" description="MobA-like NTP transferase" evidence="2">
    <location>
        <begin position="34"/>
        <end position="189"/>
    </location>
</feature>